<dbReference type="GeneID" id="8854761"/>
<sequence length="597" mass="66167">MHQQSNNNHSQQPTINQTSGGSGHQQNKKKNRFESSGGPRFTNVVVTTSPAFYSLNHPSNTTSSSSNQQQQGVGSSNGGNSLMMTGGNSSVLSSSGSNNNNSSNTMNNNQPKSKPYKSLVSKPVVQIKGTPQILAKKPSTAESSSNLSNNNTISNTPVGNTPNQPTILQKNPSEPSSRRINQHLQPEISQNFTSGSSPTTLNTGSLPLTTVKSSLDENINKQDSPQTTNGSSNVEKKKASIEMVPLSFDKKCLNLIQENSSGMYNTILELQSNQNLQAMSNLFPNDKQVSTESNNYSVIGVIGKQGSGKSKILNSLIGSGAEIFPQEDLECFLDCKYKTSGIDIYRTSEQQIFIDTQPLFSSQIQHSFNGMSMNSLMKPFETSVEAVSIAALESFIDITSLQIALFVFSVCHVVLVVVDHQADSLEQFKMYQFIQTIRMLQQGVPTISQCGKSSSQQKPTLEGHVPEVIFVYNKVSPTDMSELNIKHTESLLESYFTSTSFRKNGFIHPHMWHHQFKKNDIVNFFMIPMESSKIKDEYKDSINLLRKGIQNMPKPNLKKMSQNEWFGNSVRNFEVIKKSYFLQEYIRKITSSMSIHN</sequence>
<keyword evidence="5" id="KW-1185">Reference proteome</keyword>
<evidence type="ECO:0000256" key="1">
    <source>
        <dbReference type="ARBA" id="ARBA00007712"/>
    </source>
</evidence>
<organism evidence="5">
    <name type="scientific">Naegleria gruberi</name>
    <name type="common">Amoeba</name>
    <dbReference type="NCBI Taxonomy" id="5762"/>
    <lineage>
        <taxon>Eukaryota</taxon>
        <taxon>Discoba</taxon>
        <taxon>Heterolobosea</taxon>
        <taxon>Tetramitia</taxon>
        <taxon>Eutetramitia</taxon>
        <taxon>Vahlkampfiidae</taxon>
        <taxon>Naegleria</taxon>
    </lineage>
</organism>
<dbReference type="Gene3D" id="3.40.50.300">
    <property type="entry name" value="P-loop containing nucleotide triphosphate hydrolases"/>
    <property type="match status" value="1"/>
</dbReference>
<proteinExistence type="inferred from homology"/>
<feature type="region of interest" description="Disordered" evidence="3">
    <location>
        <begin position="217"/>
        <end position="236"/>
    </location>
</feature>
<evidence type="ECO:0000313" key="5">
    <source>
        <dbReference type="Proteomes" id="UP000006671"/>
    </source>
</evidence>
<dbReference type="SUPFAM" id="SSF52540">
    <property type="entry name" value="P-loop containing nucleoside triphosphate hydrolases"/>
    <property type="match status" value="1"/>
</dbReference>
<dbReference type="EMBL" id="GG738893">
    <property type="protein sequence ID" value="EFC40330.1"/>
    <property type="molecule type" value="Genomic_DNA"/>
</dbReference>
<feature type="compositionally biased region" description="Polar residues" evidence="3">
    <location>
        <begin position="157"/>
        <end position="179"/>
    </location>
</feature>
<protein>
    <submittedName>
        <fullName evidence="4">Predicted protein</fullName>
    </submittedName>
</protein>
<dbReference type="PANTHER" id="PTHR14270">
    <property type="entry name" value="NONSENSE-MEDIATED MRNA DECAY FACTOR SMG9"/>
    <property type="match status" value="1"/>
</dbReference>
<feature type="region of interest" description="Disordered" evidence="3">
    <location>
        <begin position="55"/>
        <end position="116"/>
    </location>
</feature>
<dbReference type="VEuPathDB" id="AmoebaDB:NAEGRDRAFT_71906"/>
<feature type="region of interest" description="Disordered" evidence="3">
    <location>
        <begin position="1"/>
        <end position="42"/>
    </location>
</feature>
<feature type="region of interest" description="Disordered" evidence="3">
    <location>
        <begin position="131"/>
        <end position="179"/>
    </location>
</feature>
<comment type="similarity">
    <text evidence="1">Belongs to the SMG9 family.</text>
</comment>
<dbReference type="InterPro" id="IPR027417">
    <property type="entry name" value="P-loop_NTPase"/>
</dbReference>
<feature type="compositionally biased region" description="Low complexity" evidence="3">
    <location>
        <begin position="1"/>
        <end position="12"/>
    </location>
</feature>
<dbReference type="GO" id="GO:0000184">
    <property type="term" value="P:nuclear-transcribed mRNA catabolic process, nonsense-mediated decay"/>
    <property type="evidence" value="ECO:0007669"/>
    <property type="project" value="UniProtKB-KW"/>
</dbReference>
<dbReference type="Proteomes" id="UP000006671">
    <property type="component" value="Unassembled WGS sequence"/>
</dbReference>
<reference evidence="4 5" key="1">
    <citation type="journal article" date="2010" name="Cell">
        <title>The genome of Naegleria gruberi illuminates early eukaryotic versatility.</title>
        <authorList>
            <person name="Fritz-Laylin L.K."/>
            <person name="Prochnik S.E."/>
            <person name="Ginger M.L."/>
            <person name="Dacks J.B."/>
            <person name="Carpenter M.L."/>
            <person name="Field M.C."/>
            <person name="Kuo A."/>
            <person name="Paredez A."/>
            <person name="Chapman J."/>
            <person name="Pham J."/>
            <person name="Shu S."/>
            <person name="Neupane R."/>
            <person name="Cipriano M."/>
            <person name="Mancuso J."/>
            <person name="Tu H."/>
            <person name="Salamov A."/>
            <person name="Lindquist E."/>
            <person name="Shapiro H."/>
            <person name="Lucas S."/>
            <person name="Grigoriev I.V."/>
            <person name="Cande W.Z."/>
            <person name="Fulton C."/>
            <person name="Rokhsar D.S."/>
            <person name="Dawson S.C."/>
        </authorList>
    </citation>
    <scope>NUCLEOTIDE SEQUENCE [LARGE SCALE GENOMIC DNA]</scope>
    <source>
        <strain evidence="4 5">NEG-M</strain>
    </source>
</reference>
<dbReference type="OMA" id="QIFIDTQ"/>
<feature type="compositionally biased region" description="Polar residues" evidence="3">
    <location>
        <begin position="221"/>
        <end position="233"/>
    </location>
</feature>
<dbReference type="PANTHER" id="PTHR14270:SF0">
    <property type="entry name" value="NONSENSE-MEDIATED MRNA DECAY FACTOR SMG9"/>
    <property type="match status" value="1"/>
</dbReference>
<feature type="compositionally biased region" description="Low complexity" evidence="3">
    <location>
        <begin position="59"/>
        <end position="109"/>
    </location>
</feature>
<name>D2VSD9_NAEGR</name>
<dbReference type="eggNOG" id="KOG4181">
    <property type="taxonomic scope" value="Eukaryota"/>
</dbReference>
<feature type="compositionally biased region" description="Low complexity" evidence="3">
    <location>
        <begin position="140"/>
        <end position="156"/>
    </location>
</feature>
<dbReference type="OrthoDB" id="79514at2759"/>
<dbReference type="AlphaFoldDB" id="D2VSD9"/>
<dbReference type="STRING" id="5762.D2VSD9"/>
<evidence type="ECO:0000313" key="4">
    <source>
        <dbReference type="EMBL" id="EFC40330.1"/>
    </source>
</evidence>
<accession>D2VSD9</accession>
<evidence type="ECO:0000256" key="2">
    <source>
        <dbReference type="ARBA" id="ARBA00023161"/>
    </source>
</evidence>
<dbReference type="InParanoid" id="D2VSD9"/>
<dbReference type="InterPro" id="IPR039177">
    <property type="entry name" value="SMG9"/>
</dbReference>
<evidence type="ECO:0000256" key="3">
    <source>
        <dbReference type="SAM" id="MobiDB-lite"/>
    </source>
</evidence>
<gene>
    <name evidence="4" type="ORF">NAEGRDRAFT_71906</name>
</gene>
<keyword evidence="2" id="KW-0866">Nonsense-mediated mRNA decay</keyword>
<feature type="region of interest" description="Disordered" evidence="3">
    <location>
        <begin position="189"/>
        <end position="208"/>
    </location>
</feature>
<dbReference type="KEGG" id="ngr:NAEGRDRAFT_71906"/>
<dbReference type="RefSeq" id="XP_002673074.1">
    <property type="nucleotide sequence ID" value="XM_002673028.1"/>
</dbReference>